<dbReference type="RefSeq" id="WP_125487567.1">
    <property type="nucleotide sequence ID" value="NZ_RSDW01000001.1"/>
</dbReference>
<evidence type="ECO:0000256" key="1">
    <source>
        <dbReference type="ARBA" id="ARBA00000056"/>
    </source>
</evidence>
<dbReference type="InterPro" id="IPR011060">
    <property type="entry name" value="RibuloseP-bd_barrel"/>
</dbReference>
<name>A0A3R9P228_9BACT</name>
<evidence type="ECO:0000313" key="8">
    <source>
        <dbReference type="Proteomes" id="UP000269669"/>
    </source>
</evidence>
<comment type="pathway">
    <text evidence="3">Amino-sugar metabolism; N-acetylneuraminate degradation; D-fructose 6-phosphate from N-acetylneuraminate: step 3/5.</text>
</comment>
<evidence type="ECO:0000256" key="5">
    <source>
        <dbReference type="ARBA" id="ARBA00023235"/>
    </source>
</evidence>
<evidence type="ECO:0000256" key="2">
    <source>
        <dbReference type="ARBA" id="ARBA00002147"/>
    </source>
</evidence>
<dbReference type="NCBIfam" id="NF002231">
    <property type="entry name" value="PRK01130.1"/>
    <property type="match status" value="1"/>
</dbReference>
<dbReference type="CDD" id="cd04729">
    <property type="entry name" value="NanE"/>
    <property type="match status" value="1"/>
</dbReference>
<dbReference type="GO" id="GO:0006053">
    <property type="term" value="P:N-acetylmannosamine catabolic process"/>
    <property type="evidence" value="ECO:0007669"/>
    <property type="project" value="TreeGrafter"/>
</dbReference>
<comment type="function">
    <text evidence="2">Converts N-acetylmannosamine-6-phosphate (ManNAc-6-P) to N-acetylglucosamine-6-phosphate (GlcNAc-6-P).</text>
</comment>
<gene>
    <name evidence="7" type="ORF">EDE15_4997</name>
</gene>
<dbReference type="InterPro" id="IPR007260">
    <property type="entry name" value="NanE"/>
</dbReference>
<evidence type="ECO:0000256" key="4">
    <source>
        <dbReference type="ARBA" id="ARBA00013180"/>
    </source>
</evidence>
<keyword evidence="6" id="KW-0119">Carbohydrate metabolism</keyword>
<dbReference type="GO" id="GO:0019262">
    <property type="term" value="P:N-acetylneuraminate catabolic process"/>
    <property type="evidence" value="ECO:0007669"/>
    <property type="project" value="UniProtKB-UniPathway"/>
</dbReference>
<dbReference type="PANTHER" id="PTHR36204">
    <property type="entry name" value="N-ACETYLMANNOSAMINE-6-PHOSPHATE 2-EPIMERASE-RELATED"/>
    <property type="match status" value="1"/>
</dbReference>
<comment type="catalytic activity">
    <reaction evidence="1">
        <text>an N-acyl-D-glucosamine 6-phosphate = an N-acyl-D-mannosamine 6-phosphate</text>
        <dbReference type="Rhea" id="RHEA:23932"/>
        <dbReference type="ChEBI" id="CHEBI:57599"/>
        <dbReference type="ChEBI" id="CHEBI:57666"/>
        <dbReference type="EC" id="5.1.3.9"/>
    </reaction>
</comment>
<accession>A0A3R9P228</accession>
<dbReference type="SUPFAM" id="SSF51366">
    <property type="entry name" value="Ribulose-phoshate binding barrel"/>
    <property type="match status" value="1"/>
</dbReference>
<evidence type="ECO:0000256" key="3">
    <source>
        <dbReference type="ARBA" id="ARBA00005081"/>
    </source>
</evidence>
<dbReference type="InterPro" id="IPR013785">
    <property type="entry name" value="Aldolase_TIM"/>
</dbReference>
<dbReference type="OrthoDB" id="9781704at2"/>
<dbReference type="GO" id="GO:0005829">
    <property type="term" value="C:cytosol"/>
    <property type="evidence" value="ECO:0007669"/>
    <property type="project" value="TreeGrafter"/>
</dbReference>
<comment type="caution">
    <text evidence="7">The sequence shown here is derived from an EMBL/GenBank/DDBJ whole genome shotgun (WGS) entry which is preliminary data.</text>
</comment>
<dbReference type="AlphaFoldDB" id="A0A3R9P228"/>
<proteinExistence type="predicted"/>
<evidence type="ECO:0000313" key="7">
    <source>
        <dbReference type="EMBL" id="RSL19334.1"/>
    </source>
</evidence>
<dbReference type="Proteomes" id="UP000269669">
    <property type="component" value="Unassembled WGS sequence"/>
</dbReference>
<dbReference type="GO" id="GO:0047465">
    <property type="term" value="F:N-acylglucosamine-6-phosphate 2-epimerase activity"/>
    <property type="evidence" value="ECO:0007669"/>
    <property type="project" value="UniProtKB-EC"/>
</dbReference>
<keyword evidence="5" id="KW-0413">Isomerase</keyword>
<dbReference type="UniPathway" id="UPA00629">
    <property type="reaction ID" value="UER00682"/>
</dbReference>
<protein>
    <recommendedName>
        <fullName evidence="4">N-acylglucosamine-6-phosphate 2-epimerase</fullName>
        <ecNumber evidence="4">5.1.3.9</ecNumber>
    </recommendedName>
</protein>
<dbReference type="Gene3D" id="3.20.20.70">
    <property type="entry name" value="Aldolase class I"/>
    <property type="match status" value="1"/>
</dbReference>
<organism evidence="7 8">
    <name type="scientific">Edaphobacter aggregans</name>
    <dbReference type="NCBI Taxonomy" id="570835"/>
    <lineage>
        <taxon>Bacteria</taxon>
        <taxon>Pseudomonadati</taxon>
        <taxon>Acidobacteriota</taxon>
        <taxon>Terriglobia</taxon>
        <taxon>Terriglobales</taxon>
        <taxon>Acidobacteriaceae</taxon>
        <taxon>Edaphobacter</taxon>
    </lineage>
</organism>
<sequence length="234" mass="25181">MPQRLTSSGASVFTLLQNRLIVSCQAAQDDPLDHIDTLTRMAASVIRGGAGGLRAEGAERIAAFRAMTDLPIIGIIKAYDANGDVYITPDFKSAQAVNNAGADLIALDCTSRRLLEAEPWPELISRIHSDLRRPVCADIATIEDAIAAESAGADAVATTLYGYTSETRGNRTVCWSLLEQLVVRLEIPVILEGHVTHPQEVRRALDMGANSVVVGSAITRPETITSRFVEATQR</sequence>
<evidence type="ECO:0000256" key="6">
    <source>
        <dbReference type="ARBA" id="ARBA00023277"/>
    </source>
</evidence>
<reference evidence="7 8" key="1">
    <citation type="submission" date="2018-12" db="EMBL/GenBank/DDBJ databases">
        <title>Sequencing of bacterial isolates from soil warming experiment in Harvard Forest, Massachusetts, USA.</title>
        <authorList>
            <person name="Deangelis K."/>
        </authorList>
    </citation>
    <scope>NUCLEOTIDE SEQUENCE [LARGE SCALE GENOMIC DNA]</scope>
    <source>
        <strain evidence="7 8">EB153</strain>
    </source>
</reference>
<dbReference type="PANTHER" id="PTHR36204:SF1">
    <property type="entry name" value="N-ACETYLMANNOSAMINE-6-PHOSPHATE 2-EPIMERASE-RELATED"/>
    <property type="match status" value="1"/>
</dbReference>
<dbReference type="EC" id="5.1.3.9" evidence="4"/>
<keyword evidence="8" id="KW-1185">Reference proteome</keyword>
<dbReference type="EMBL" id="RSDW01000001">
    <property type="protein sequence ID" value="RSL19334.1"/>
    <property type="molecule type" value="Genomic_DNA"/>
</dbReference>
<dbReference type="Pfam" id="PF04131">
    <property type="entry name" value="NanE"/>
    <property type="match status" value="1"/>
</dbReference>